<dbReference type="InterPro" id="IPR039498">
    <property type="entry name" value="NTP_transf_5"/>
</dbReference>
<organism evidence="1 2">
    <name type="scientific">Photobacterium angustum</name>
    <dbReference type="NCBI Taxonomy" id="661"/>
    <lineage>
        <taxon>Bacteria</taxon>
        <taxon>Pseudomonadati</taxon>
        <taxon>Pseudomonadota</taxon>
        <taxon>Gammaproteobacteria</taxon>
        <taxon>Vibrionales</taxon>
        <taxon>Vibrionaceae</taxon>
        <taxon>Photobacterium</taxon>
    </lineage>
</organism>
<dbReference type="EMBL" id="MSCJ01000003">
    <property type="protein sequence ID" value="PQJ62533.1"/>
    <property type="molecule type" value="Genomic_DNA"/>
</dbReference>
<sequence>MISQQVRLIDVLRLPTVLLSLDSKSLYQIITEARYLSLLGQLKNTCERNEIWQDLPLFFQQQLISGFHSYEKQKQSLKFEHQELTKQLHGILPSWRYIRGSALQLSEVEAFSGRVKNNIEILISKSFVDAVLQRLLNNGWRYKHITDYEETFYCRWSQQTTPLVHKERRTELAIHYHLLPKTLTHKLKEAPLLHHHTSPSIAHPATLLSPDAMVLHQAIMLFNQVDFHHGLRDIYDLNLQFQHYGQQRLFWHNLIQLHQQIGKDSSLYLALSLCHELFDLPIPSNMQQFLNQSQYQRTIFCLYKERFTEVINNAFPKHQNSNYRFAVKSLRFRGRLKRMPIYAIVPHIIKRSVLNLMPHEEDEEIIY</sequence>
<dbReference type="RefSeq" id="WP_105062335.1">
    <property type="nucleotide sequence ID" value="NZ_MSCJ01000003.1"/>
</dbReference>
<name>A0A2S7VK59_PHOAN</name>
<reference evidence="1 2" key="1">
    <citation type="submission" date="2016-12" db="EMBL/GenBank/DDBJ databases">
        <title>Diversity of luminous bacteria.</title>
        <authorList>
            <person name="Yoshizawa S."/>
            <person name="Kogure K."/>
        </authorList>
    </citation>
    <scope>NUCLEOTIDE SEQUENCE [LARGE SCALE GENOMIC DNA]</scope>
    <source>
        <strain evidence="1 2">LC1-200</strain>
    </source>
</reference>
<protein>
    <recommendedName>
        <fullName evidence="3">Nucleotidyltransferase family protein</fullName>
    </recommendedName>
</protein>
<dbReference type="Proteomes" id="UP000238730">
    <property type="component" value="Unassembled WGS sequence"/>
</dbReference>
<accession>A0A2S7VK59</accession>
<proteinExistence type="predicted"/>
<gene>
    <name evidence="1" type="ORF">BTO08_20100</name>
</gene>
<comment type="caution">
    <text evidence="1">The sequence shown here is derived from an EMBL/GenBank/DDBJ whole genome shotgun (WGS) entry which is preliminary data.</text>
</comment>
<dbReference type="AlphaFoldDB" id="A0A2S7VK59"/>
<dbReference type="Pfam" id="PF14907">
    <property type="entry name" value="NTP_transf_5"/>
    <property type="match status" value="1"/>
</dbReference>
<dbReference type="OrthoDB" id="5497963at2"/>
<evidence type="ECO:0008006" key="3">
    <source>
        <dbReference type="Google" id="ProtNLM"/>
    </source>
</evidence>
<evidence type="ECO:0000313" key="1">
    <source>
        <dbReference type="EMBL" id="PQJ62533.1"/>
    </source>
</evidence>
<evidence type="ECO:0000313" key="2">
    <source>
        <dbReference type="Proteomes" id="UP000238730"/>
    </source>
</evidence>